<keyword evidence="1" id="KW-1133">Transmembrane helix</keyword>
<dbReference type="SUPFAM" id="SSF53474">
    <property type="entry name" value="alpha/beta-Hydrolases"/>
    <property type="match status" value="1"/>
</dbReference>
<keyword evidence="3" id="KW-1185">Reference proteome</keyword>
<dbReference type="EMBL" id="SMAK01000010">
    <property type="protein sequence ID" value="TCT07272.1"/>
    <property type="molecule type" value="Genomic_DNA"/>
</dbReference>
<gene>
    <name evidence="2" type="ORF">EDC22_110119</name>
</gene>
<proteinExistence type="predicted"/>
<dbReference type="InterPro" id="IPR029058">
    <property type="entry name" value="AB_hydrolase_fold"/>
</dbReference>
<dbReference type="OrthoDB" id="7257484at2"/>
<sequence>MPDARPQAAAEPSIVRRRRVLLFGGYEHVPAAMQYRRVVRELGRAAATWSMWAEAGPPRISRGGAVQSWTIRACGPNWRVETDFRYCAWDDLIATDFARPDWKALPLGIAALVDVLLTGTAFRYFRHNWRYGLFYLYPLAIVALAAAFAWLAAGIPQKMGSALPWIARLPLALAVFWLVLRWPGDRLLARYMLNDWTFAIGVARGWRPDYRDRIAVFCEEIADGLADDGVDEVVIIGHSLGAVLAVEALAGLLALRPGLVATAPPLTLMTVGSSLLKVGLHPSARDLRGAVRTVLEEKRIAWLDCTSIVDVLNFYRCDPDRALGLGVGRSPVLRTVKMRAMLGEASYARFKRNFLRLHRQFVMGNERRYHYDFFMVCCGPMPMAGRIANLTLAVDNFGADGSYLPAAGAERSDADGEAVRRD</sequence>
<evidence type="ECO:0000256" key="1">
    <source>
        <dbReference type="SAM" id="Phobius"/>
    </source>
</evidence>
<protein>
    <recommendedName>
        <fullName evidence="4">Alpha/beta hydrolase</fullName>
    </recommendedName>
</protein>
<organism evidence="2 3">
    <name type="scientific">Tepidamorphus gemmatus</name>
    <dbReference type="NCBI Taxonomy" id="747076"/>
    <lineage>
        <taxon>Bacteria</taxon>
        <taxon>Pseudomonadati</taxon>
        <taxon>Pseudomonadota</taxon>
        <taxon>Alphaproteobacteria</taxon>
        <taxon>Hyphomicrobiales</taxon>
        <taxon>Tepidamorphaceae</taxon>
        <taxon>Tepidamorphus</taxon>
    </lineage>
</organism>
<evidence type="ECO:0008006" key="4">
    <source>
        <dbReference type="Google" id="ProtNLM"/>
    </source>
</evidence>
<comment type="caution">
    <text evidence="2">The sequence shown here is derived from an EMBL/GenBank/DDBJ whole genome shotgun (WGS) entry which is preliminary data.</text>
</comment>
<keyword evidence="1" id="KW-0812">Transmembrane</keyword>
<dbReference type="RefSeq" id="WP_132807480.1">
    <property type="nucleotide sequence ID" value="NZ_SMAK01000010.1"/>
</dbReference>
<feature type="transmembrane region" description="Helical" evidence="1">
    <location>
        <begin position="165"/>
        <end position="182"/>
    </location>
</feature>
<accession>A0A4R3M2P0</accession>
<evidence type="ECO:0000313" key="2">
    <source>
        <dbReference type="EMBL" id="TCT07272.1"/>
    </source>
</evidence>
<dbReference type="AlphaFoldDB" id="A0A4R3M2P0"/>
<name>A0A4R3M2P0_9HYPH</name>
<feature type="transmembrane region" description="Helical" evidence="1">
    <location>
        <begin position="134"/>
        <end position="153"/>
    </location>
</feature>
<dbReference type="Proteomes" id="UP000295678">
    <property type="component" value="Unassembled WGS sequence"/>
</dbReference>
<keyword evidence="1" id="KW-0472">Membrane</keyword>
<dbReference type="Gene3D" id="3.40.50.1820">
    <property type="entry name" value="alpha/beta hydrolase"/>
    <property type="match status" value="1"/>
</dbReference>
<reference evidence="2 3" key="1">
    <citation type="submission" date="2019-03" db="EMBL/GenBank/DDBJ databases">
        <title>Genomic Encyclopedia of Type Strains, Phase IV (KMG-IV): sequencing the most valuable type-strain genomes for metagenomic binning, comparative biology and taxonomic classification.</title>
        <authorList>
            <person name="Goeker M."/>
        </authorList>
    </citation>
    <scope>NUCLEOTIDE SEQUENCE [LARGE SCALE GENOMIC DNA]</scope>
    <source>
        <strain evidence="2 3">DSM 19345</strain>
    </source>
</reference>
<evidence type="ECO:0000313" key="3">
    <source>
        <dbReference type="Proteomes" id="UP000295678"/>
    </source>
</evidence>